<feature type="compositionally biased region" description="Low complexity" evidence="1">
    <location>
        <begin position="82"/>
        <end position="92"/>
    </location>
</feature>
<reference evidence="3" key="1">
    <citation type="submission" date="2013-03" db="EMBL/GenBank/DDBJ databases">
        <title>The Genome Sequence of Anopheles epiroticus epiroticus2.</title>
        <authorList>
            <consortium name="The Broad Institute Genomics Platform"/>
            <person name="Neafsey D.E."/>
            <person name="Howell P."/>
            <person name="Walker B."/>
            <person name="Young S.K."/>
            <person name="Zeng Q."/>
            <person name="Gargeya S."/>
            <person name="Fitzgerald M."/>
            <person name="Haas B."/>
            <person name="Abouelleil A."/>
            <person name="Allen A.W."/>
            <person name="Alvarado L."/>
            <person name="Arachchi H.M."/>
            <person name="Berlin A.M."/>
            <person name="Chapman S.B."/>
            <person name="Gainer-Dewar J."/>
            <person name="Goldberg J."/>
            <person name="Griggs A."/>
            <person name="Gujja S."/>
            <person name="Hansen M."/>
            <person name="Howarth C."/>
            <person name="Imamovic A."/>
            <person name="Ireland A."/>
            <person name="Larimer J."/>
            <person name="McCowan C."/>
            <person name="Murphy C."/>
            <person name="Pearson M."/>
            <person name="Poon T.W."/>
            <person name="Priest M."/>
            <person name="Roberts A."/>
            <person name="Saif S."/>
            <person name="Shea T."/>
            <person name="Sisk P."/>
            <person name="Sykes S."/>
            <person name="Wortman J."/>
            <person name="Nusbaum C."/>
            <person name="Birren B."/>
        </authorList>
    </citation>
    <scope>NUCLEOTIDE SEQUENCE [LARGE SCALE GENOMIC DNA]</scope>
    <source>
        <strain evidence="3">Epiroticus2</strain>
    </source>
</reference>
<dbReference type="STRING" id="199890.A0A182P9I7"/>
<keyword evidence="3" id="KW-1185">Reference proteome</keyword>
<feature type="region of interest" description="Disordered" evidence="1">
    <location>
        <begin position="426"/>
        <end position="458"/>
    </location>
</feature>
<feature type="compositionally biased region" description="Polar residues" evidence="1">
    <location>
        <begin position="224"/>
        <end position="257"/>
    </location>
</feature>
<proteinExistence type="predicted"/>
<organism evidence="2 3">
    <name type="scientific">Anopheles epiroticus</name>
    <dbReference type="NCBI Taxonomy" id="199890"/>
    <lineage>
        <taxon>Eukaryota</taxon>
        <taxon>Metazoa</taxon>
        <taxon>Ecdysozoa</taxon>
        <taxon>Arthropoda</taxon>
        <taxon>Hexapoda</taxon>
        <taxon>Insecta</taxon>
        <taxon>Pterygota</taxon>
        <taxon>Neoptera</taxon>
        <taxon>Endopterygota</taxon>
        <taxon>Diptera</taxon>
        <taxon>Nematocera</taxon>
        <taxon>Culicoidea</taxon>
        <taxon>Culicidae</taxon>
        <taxon>Anophelinae</taxon>
        <taxon>Anopheles</taxon>
    </lineage>
</organism>
<feature type="compositionally biased region" description="Polar residues" evidence="1">
    <location>
        <begin position="700"/>
        <end position="709"/>
    </location>
</feature>
<feature type="region of interest" description="Disordered" evidence="1">
    <location>
        <begin position="491"/>
        <end position="529"/>
    </location>
</feature>
<feature type="compositionally biased region" description="Polar residues" evidence="1">
    <location>
        <begin position="604"/>
        <end position="631"/>
    </location>
</feature>
<feature type="compositionally biased region" description="Low complexity" evidence="1">
    <location>
        <begin position="641"/>
        <end position="654"/>
    </location>
</feature>
<feature type="compositionally biased region" description="Pro residues" evidence="1">
    <location>
        <begin position="367"/>
        <end position="383"/>
    </location>
</feature>
<accession>A0A182P9I7</accession>
<feature type="region of interest" description="Disordered" evidence="1">
    <location>
        <begin position="564"/>
        <end position="709"/>
    </location>
</feature>
<feature type="compositionally biased region" description="Low complexity" evidence="1">
    <location>
        <begin position="501"/>
        <end position="523"/>
    </location>
</feature>
<feature type="compositionally biased region" description="Low complexity" evidence="1">
    <location>
        <begin position="353"/>
        <end position="366"/>
    </location>
</feature>
<evidence type="ECO:0000313" key="3">
    <source>
        <dbReference type="Proteomes" id="UP000075885"/>
    </source>
</evidence>
<protein>
    <submittedName>
        <fullName evidence="2">Uncharacterized protein</fullName>
    </submittedName>
</protein>
<feature type="region of interest" description="Disordered" evidence="1">
    <location>
        <begin position="203"/>
        <end position="257"/>
    </location>
</feature>
<feature type="compositionally biased region" description="Gly residues" evidence="1">
    <location>
        <begin position="93"/>
        <end position="104"/>
    </location>
</feature>
<evidence type="ECO:0000313" key="2">
    <source>
        <dbReference type="EnsemblMetazoa" id="AEPI003592-PA"/>
    </source>
</evidence>
<evidence type="ECO:0000256" key="1">
    <source>
        <dbReference type="SAM" id="MobiDB-lite"/>
    </source>
</evidence>
<feature type="compositionally biased region" description="Low complexity" evidence="1">
    <location>
        <begin position="564"/>
        <end position="589"/>
    </location>
</feature>
<dbReference type="AlphaFoldDB" id="A0A182P9I7"/>
<feature type="region of interest" description="Disordered" evidence="1">
    <location>
        <begin position="82"/>
        <end position="122"/>
    </location>
</feature>
<dbReference type="VEuPathDB" id="VectorBase:AEPI003592"/>
<dbReference type="EnsemblMetazoa" id="AEPI003592-RA">
    <property type="protein sequence ID" value="AEPI003592-PA"/>
    <property type="gene ID" value="AEPI003592"/>
</dbReference>
<sequence length="709" mass="76394">MFMRWLSLPSYDVESSDLSSSDSEDLLDEIVIASARIDDPCHYDPLSSPIHYCDNNVHSDDNSNSNNNTIIRIDSIEEAHGSGMSATSAGASGAVGAGGSGASGGAVSLNPSSAYKNSKSRRMEYSRRGMILGLSNPSQDSAFGSMTDGESSRASSFKLSSFASMNSPIDEGVEDLLIEQTQPVADNLATTIANMKYIDSTGSSPCHDYHHQQQQQHHHSQSQMLPQTSGYTSSSPCAVSSSRTEPSIASRDISPSRSRFLEPPKLVINNHSSSTTNTSLCYTLSPLRKCATTEVFSQKYRVSSFEDMSYNSTRKSIKNTSRKIFRSFEEERRIDSAFMPIDTSRSQPPPARSPAGQLQQQLSLPPMLAPPSTPSPKHSPSPVSPSRKNHSSYQNLHTIVPTARERGLQWRSNLIKSNECLFETSFNNAPGNTHQHQQQQHHHHHQFRSASSFSAGHSAEIDRTLRSHGSQDLPTTESGSIGEISCDRFMLTPEPLPPGSPSCTSSVTSTVTSSPSASIVPTSRMRPNRTDRQQLFSLARFKHSTILDSVSIEDFSSEMSLRAGASSRRSTSPASPCRSAASAASSTSTGDGGTLEFEVKPLSSDLTCTSDASDTTSEDATSVSTTDTSLLKSPLPQRTVANATNASSSSASSSGDHTRHKHAPRDVRQYLDDVAGSDEFGGGSNEEKTPLLDGMELSPISPTDSEQML</sequence>
<name>A0A182P9I7_9DIPT</name>
<dbReference type="Proteomes" id="UP000075885">
    <property type="component" value="Unassembled WGS sequence"/>
</dbReference>
<reference evidence="2" key="2">
    <citation type="submission" date="2020-05" db="UniProtKB">
        <authorList>
            <consortium name="EnsemblMetazoa"/>
        </authorList>
    </citation>
    <scope>IDENTIFICATION</scope>
    <source>
        <strain evidence="2">Epiroticus2</strain>
    </source>
</reference>
<feature type="region of interest" description="Disordered" evidence="1">
    <location>
        <begin position="336"/>
        <end position="393"/>
    </location>
</feature>